<dbReference type="EMBL" id="CM018046">
    <property type="protein sequence ID" value="KAA8526620.1"/>
    <property type="molecule type" value="Genomic_DNA"/>
</dbReference>
<sequence>MVMGNVSGKKDETGPSGTKDEEGEEYMEYAHDGAHVSYHAHDPYPESMVQSPPHTPRASQSPLMFTPQVPLVPLQRSDGVMEIPSNELTAKYNRV</sequence>
<evidence type="ECO:0000313" key="2">
    <source>
        <dbReference type="EMBL" id="KAA8526620.1"/>
    </source>
</evidence>
<dbReference type="AlphaFoldDB" id="A0A5J5A7Y9"/>
<dbReference type="Proteomes" id="UP000325577">
    <property type="component" value="Linkage Group LG3"/>
</dbReference>
<proteinExistence type="predicted"/>
<organism evidence="2 3">
    <name type="scientific">Nyssa sinensis</name>
    <dbReference type="NCBI Taxonomy" id="561372"/>
    <lineage>
        <taxon>Eukaryota</taxon>
        <taxon>Viridiplantae</taxon>
        <taxon>Streptophyta</taxon>
        <taxon>Embryophyta</taxon>
        <taxon>Tracheophyta</taxon>
        <taxon>Spermatophyta</taxon>
        <taxon>Magnoliopsida</taxon>
        <taxon>eudicotyledons</taxon>
        <taxon>Gunneridae</taxon>
        <taxon>Pentapetalae</taxon>
        <taxon>asterids</taxon>
        <taxon>Cornales</taxon>
        <taxon>Nyssaceae</taxon>
        <taxon>Nyssa</taxon>
    </lineage>
</organism>
<feature type="compositionally biased region" description="Polar residues" evidence="1">
    <location>
        <begin position="48"/>
        <end position="63"/>
    </location>
</feature>
<protein>
    <submittedName>
        <fullName evidence="2">Uncharacterized protein</fullName>
    </submittedName>
</protein>
<evidence type="ECO:0000256" key="1">
    <source>
        <dbReference type="SAM" id="MobiDB-lite"/>
    </source>
</evidence>
<reference evidence="2 3" key="1">
    <citation type="submission" date="2019-09" db="EMBL/GenBank/DDBJ databases">
        <title>A chromosome-level genome assembly of the Chinese tupelo Nyssa sinensis.</title>
        <authorList>
            <person name="Yang X."/>
            <person name="Kang M."/>
            <person name="Yang Y."/>
            <person name="Xiong H."/>
            <person name="Wang M."/>
            <person name="Zhang Z."/>
            <person name="Wang Z."/>
            <person name="Wu H."/>
            <person name="Ma T."/>
            <person name="Liu J."/>
            <person name="Xi Z."/>
        </authorList>
    </citation>
    <scope>NUCLEOTIDE SEQUENCE [LARGE SCALE GENOMIC DNA]</scope>
    <source>
        <strain evidence="2">J267</strain>
        <tissue evidence="2">Leaf</tissue>
    </source>
</reference>
<evidence type="ECO:0000313" key="3">
    <source>
        <dbReference type="Proteomes" id="UP000325577"/>
    </source>
</evidence>
<gene>
    <name evidence="2" type="ORF">F0562_008177</name>
</gene>
<keyword evidence="3" id="KW-1185">Reference proteome</keyword>
<feature type="region of interest" description="Disordered" evidence="1">
    <location>
        <begin position="1"/>
        <end position="23"/>
    </location>
</feature>
<name>A0A5J5A7Y9_9ASTE</name>
<accession>A0A5J5A7Y9</accession>
<feature type="region of interest" description="Disordered" evidence="1">
    <location>
        <begin position="37"/>
        <end position="63"/>
    </location>
</feature>